<evidence type="ECO:0000313" key="6">
    <source>
        <dbReference type="Proteomes" id="UP001214043"/>
    </source>
</evidence>
<dbReference type="SUPFAM" id="SSF52540">
    <property type="entry name" value="P-loop containing nucleoside triphosphate hydrolases"/>
    <property type="match status" value="1"/>
</dbReference>
<dbReference type="InterPro" id="IPR003593">
    <property type="entry name" value="AAA+_ATPase"/>
</dbReference>
<dbReference type="InterPro" id="IPR027417">
    <property type="entry name" value="P-loop_NTPase"/>
</dbReference>
<keyword evidence="6" id="KW-1185">Reference proteome</keyword>
<dbReference type="AlphaFoldDB" id="A0AAF0CHF5"/>
<dbReference type="Gene3D" id="3.40.50.300">
    <property type="entry name" value="P-loop containing nucleotide triphosphate hydrolases"/>
    <property type="match status" value="2"/>
</dbReference>
<dbReference type="PANTHER" id="PTHR30121:SF12">
    <property type="entry name" value="TYPE IV SECRETION SYSTEM PROTEIN CAGE"/>
    <property type="match status" value="1"/>
</dbReference>
<evidence type="ECO:0000256" key="3">
    <source>
        <dbReference type="ARBA" id="ARBA00022840"/>
    </source>
</evidence>
<dbReference type="SMART" id="SM00382">
    <property type="entry name" value="AAA"/>
    <property type="match status" value="1"/>
</dbReference>
<feature type="domain" description="AAA+ ATPase" evidence="4">
    <location>
        <begin position="441"/>
        <end position="703"/>
    </location>
</feature>
<evidence type="ECO:0000256" key="1">
    <source>
        <dbReference type="ARBA" id="ARBA00006512"/>
    </source>
</evidence>
<name>A0AAF0CHF5_9PROT</name>
<dbReference type="RefSeq" id="WP_274493744.1">
    <property type="nucleotide sequence ID" value="NZ_CP118166.1"/>
</dbReference>
<evidence type="ECO:0000256" key="2">
    <source>
        <dbReference type="ARBA" id="ARBA00022741"/>
    </source>
</evidence>
<dbReference type="GO" id="GO:0005524">
    <property type="term" value="F:ATP binding"/>
    <property type="evidence" value="ECO:0007669"/>
    <property type="project" value="UniProtKB-KW"/>
</dbReference>
<dbReference type="InterPro" id="IPR043964">
    <property type="entry name" value="P-loop_TraG"/>
</dbReference>
<gene>
    <name evidence="5" type="primary">trbE</name>
    <name evidence="5" type="ORF">PUV54_01475</name>
</gene>
<evidence type="ECO:0000259" key="4">
    <source>
        <dbReference type="SMART" id="SM00382"/>
    </source>
</evidence>
<dbReference type="Proteomes" id="UP001214043">
    <property type="component" value="Chromosome"/>
</dbReference>
<dbReference type="PANTHER" id="PTHR30121">
    <property type="entry name" value="UNCHARACTERIZED PROTEIN YJGR-RELATED"/>
    <property type="match status" value="1"/>
</dbReference>
<evidence type="ECO:0000313" key="5">
    <source>
        <dbReference type="EMBL" id="WDI31857.1"/>
    </source>
</evidence>
<keyword evidence="3" id="KW-0067">ATP-binding</keyword>
<dbReference type="Pfam" id="PF03135">
    <property type="entry name" value="CagE_TrbE_VirB"/>
    <property type="match status" value="1"/>
</dbReference>
<dbReference type="InterPro" id="IPR051162">
    <property type="entry name" value="T4SS_component"/>
</dbReference>
<accession>A0AAF0CHF5</accession>
<dbReference type="CDD" id="cd01127">
    <property type="entry name" value="TrwB_TraG_TraD_VirD4"/>
    <property type="match status" value="1"/>
</dbReference>
<organism evidence="5 6">
    <name type="scientific">Hyphococcus flavus</name>
    <dbReference type="NCBI Taxonomy" id="1866326"/>
    <lineage>
        <taxon>Bacteria</taxon>
        <taxon>Pseudomonadati</taxon>
        <taxon>Pseudomonadota</taxon>
        <taxon>Alphaproteobacteria</taxon>
        <taxon>Parvularculales</taxon>
        <taxon>Parvularculaceae</taxon>
        <taxon>Hyphococcus</taxon>
    </lineage>
</organism>
<keyword evidence="2" id="KW-0547">Nucleotide-binding</keyword>
<comment type="similarity">
    <text evidence="1">Belongs to the TrbE/VirB4 family.</text>
</comment>
<dbReference type="Pfam" id="PF19044">
    <property type="entry name" value="P-loop_TraG"/>
    <property type="match status" value="1"/>
</dbReference>
<dbReference type="KEGG" id="hfl:PUV54_01475"/>
<proteinExistence type="inferred from homology"/>
<reference evidence="5" key="1">
    <citation type="submission" date="2023-02" db="EMBL/GenBank/DDBJ databases">
        <title>Genome sequence of Hyphococcus flavus.</title>
        <authorList>
            <person name="Rong J.-C."/>
            <person name="Zhao Q."/>
            <person name="Yi M."/>
            <person name="Wu J.-Y."/>
        </authorList>
    </citation>
    <scope>NUCLEOTIDE SEQUENCE</scope>
    <source>
        <strain evidence="5">MCCC 1K03223</strain>
    </source>
</reference>
<sequence>MLNLAEYQKRPKRLADYLPWAALVAPGIVLNKDGALQRTVRYRGPDLESASPQELLSYTARINNVLRRFRSGWVLHFESARVPAADYPTSEWLCPLSFLIDEERRAAFESTAEYFECEYYLTVAYMPPADRTARAERAFLKQDELVPPDHAGDRLGYFVQETDKAIDLLALAMPECRPLNDDETLAYLHACISSKRHEIIAPETPLYLDALLVDEPLTGGLEPKLGEAHLRVISVLGFPPASEPGFLDSLNALAFPYRWTTRFIAMDKARASAELAKYRRQWFAKRKSIAAIIKETLFNEASTLVDTDADNKTADADAALQELGADDVSFGFLTTTVVVHDQERSVVDQRVRETERVLNERGFVTIRESVNSVDAWLGSLPGHLYANIRQPLVHTLNLAHIAPLSSVWAGPARNDHLDGPPLALATTRGHTPFRLSTHIGDVGHTLIVGPTGAGKSVLLAFIAAQFRRYMNAQVFAFDKGRSIRAACLGLEGVIYNLGSKADLSFQPLRDLEAPEDKARAQRWLLGLLAQEGMTVDPPIKEAVWSALSSLAAAPTAERTLTGFSLLVQDRSLRNALKPFTVEGAFGDLFDADNEAFSFSNLVCFEMEELMRQQSAIAPALTYLFDRLEERFNGNPTLLLLDEAWLFLDNPMFSGRIRDWLKTLRKKNVSVIFATQSLSDVQGSAIAPAIIESCPSRIFLPNPRARESSICSAYSNFGLNDRQIDIIASMTPKQEYYYQSPVGNRIFDLRLGDIALAFCGASTPQDHRLIDKIIAEASDAPFAQQLLAAKGLDWAAALLPEPSSSKGERE</sequence>
<dbReference type="EMBL" id="CP118166">
    <property type="protein sequence ID" value="WDI31857.1"/>
    <property type="molecule type" value="Genomic_DNA"/>
</dbReference>
<dbReference type="NCBIfam" id="NF010447">
    <property type="entry name" value="PRK13873.1"/>
    <property type="match status" value="1"/>
</dbReference>
<protein>
    <submittedName>
        <fullName evidence="5">Conjugal transfer protein TrbE</fullName>
    </submittedName>
</protein>
<dbReference type="InterPro" id="IPR018145">
    <property type="entry name" value="CagE_TrbE_VirB_cntrl_dom"/>
</dbReference>